<dbReference type="SUPFAM" id="SSF47336">
    <property type="entry name" value="ACP-like"/>
    <property type="match status" value="2"/>
</dbReference>
<dbReference type="Gene3D" id="3.30.559.10">
    <property type="entry name" value="Chloramphenicol acetyltransferase-like domain"/>
    <property type="match status" value="2"/>
</dbReference>
<keyword evidence="7" id="KW-1185">Reference proteome</keyword>
<dbReference type="PANTHER" id="PTHR45527:SF1">
    <property type="entry name" value="FATTY ACID SYNTHASE"/>
    <property type="match status" value="1"/>
</dbReference>
<dbReference type="InterPro" id="IPR010071">
    <property type="entry name" value="AA_adenyl_dom"/>
</dbReference>
<dbReference type="CDD" id="cd19543">
    <property type="entry name" value="DCL_NRPS"/>
    <property type="match status" value="1"/>
</dbReference>
<dbReference type="InterPro" id="IPR020845">
    <property type="entry name" value="AMP-binding_CS"/>
</dbReference>
<dbReference type="InterPro" id="IPR009081">
    <property type="entry name" value="PP-bd_ACP"/>
</dbReference>
<dbReference type="Gene3D" id="3.30.559.30">
    <property type="entry name" value="Nonribosomal peptide synthetase, condensation domain"/>
    <property type="match status" value="2"/>
</dbReference>
<dbReference type="InterPro" id="IPR036736">
    <property type="entry name" value="ACP-like_sf"/>
</dbReference>
<feature type="domain" description="Carrier" evidence="5">
    <location>
        <begin position="1037"/>
        <end position="1112"/>
    </location>
</feature>
<dbReference type="NCBIfam" id="NF003417">
    <property type="entry name" value="PRK04813.1"/>
    <property type="match status" value="2"/>
</dbReference>
<dbReference type="NCBIfam" id="TIGR01733">
    <property type="entry name" value="AA-adenyl-dom"/>
    <property type="match status" value="2"/>
</dbReference>
<evidence type="ECO:0000256" key="4">
    <source>
        <dbReference type="ARBA" id="ARBA00022553"/>
    </source>
</evidence>
<dbReference type="GO" id="GO:0005829">
    <property type="term" value="C:cytosol"/>
    <property type="evidence" value="ECO:0007669"/>
    <property type="project" value="TreeGrafter"/>
</dbReference>
<dbReference type="Pfam" id="PF00501">
    <property type="entry name" value="AMP-binding"/>
    <property type="match status" value="2"/>
</dbReference>
<dbReference type="PROSITE" id="PS00455">
    <property type="entry name" value="AMP_BINDING"/>
    <property type="match status" value="2"/>
</dbReference>
<organism evidence="6 7">
    <name type="scientific">Puia dinghuensis</name>
    <dbReference type="NCBI Taxonomy" id="1792502"/>
    <lineage>
        <taxon>Bacteria</taxon>
        <taxon>Pseudomonadati</taxon>
        <taxon>Bacteroidota</taxon>
        <taxon>Chitinophagia</taxon>
        <taxon>Chitinophagales</taxon>
        <taxon>Chitinophagaceae</taxon>
        <taxon>Puia</taxon>
    </lineage>
</organism>
<dbReference type="Pfam" id="PF13193">
    <property type="entry name" value="AMP-binding_C"/>
    <property type="match status" value="2"/>
</dbReference>
<protein>
    <submittedName>
        <fullName evidence="6">Non-ribosomal peptide synthetase</fullName>
    </submittedName>
</protein>
<dbReference type="InterPro" id="IPR020806">
    <property type="entry name" value="PKS_PP-bd"/>
</dbReference>
<dbReference type="Gene3D" id="3.30.300.30">
    <property type="match status" value="2"/>
</dbReference>
<dbReference type="SUPFAM" id="SSF56801">
    <property type="entry name" value="Acetyl-CoA synthetase-like"/>
    <property type="match status" value="2"/>
</dbReference>
<evidence type="ECO:0000313" key="6">
    <source>
        <dbReference type="EMBL" id="GGB26473.1"/>
    </source>
</evidence>
<evidence type="ECO:0000256" key="3">
    <source>
        <dbReference type="ARBA" id="ARBA00022450"/>
    </source>
</evidence>
<dbReference type="PROSITE" id="PS50075">
    <property type="entry name" value="CARRIER"/>
    <property type="match status" value="2"/>
</dbReference>
<name>A0A8J2UKJ6_9BACT</name>
<evidence type="ECO:0000313" key="7">
    <source>
        <dbReference type="Proteomes" id="UP000607559"/>
    </source>
</evidence>
<comment type="cofactor">
    <cofactor evidence="1">
        <name>pantetheine 4'-phosphate</name>
        <dbReference type="ChEBI" id="CHEBI:47942"/>
    </cofactor>
</comment>
<dbReference type="FunFam" id="2.30.38.10:FF:000001">
    <property type="entry name" value="Non-ribosomal peptide synthetase PvdI"/>
    <property type="match status" value="2"/>
</dbReference>
<keyword evidence="3" id="KW-0596">Phosphopantetheine</keyword>
<comment type="caution">
    <text evidence="6">The sequence shown here is derived from an EMBL/GenBank/DDBJ whole genome shotgun (WGS) entry which is preliminary data.</text>
</comment>
<dbReference type="InterPro" id="IPR023213">
    <property type="entry name" value="CAT-like_dom_sf"/>
</dbReference>
<dbReference type="FunFam" id="3.40.50.980:FF:000001">
    <property type="entry name" value="Non-ribosomal peptide synthetase"/>
    <property type="match status" value="2"/>
</dbReference>
<dbReference type="PANTHER" id="PTHR45527">
    <property type="entry name" value="NONRIBOSOMAL PEPTIDE SYNTHETASE"/>
    <property type="match status" value="1"/>
</dbReference>
<dbReference type="InterPro" id="IPR045851">
    <property type="entry name" value="AMP-bd_C_sf"/>
</dbReference>
<sequence>MEVKEFLESLKKKNFLLIKENDKLVLKANENILTEQEINSIKENREITDYIKSNRDSLIEYLTTSNEHLINKRGKNVSSIYRLSGLQEGMLFHGLYDGQAGTYVIQLEGELLRLAEAIFRRSWGEVVRRHSILRSGFYYNEFKVLVQCVYREVEVPMEILDYRGRSEAEQREGMAAYKEADRRRGFAFGEAPLMRVGLMRLSEERYWMLWTHHHLLLDGWSVQVLMEEFLTVYEELVTGVEEQEQEEDRYEEYIRYLEGRDKEDEEGYWREYLSGVCGRTLLPFVREGVERNKGIGEYGEWEVRLGKEGTERVVGYAQGHRLTVNTVMQGVWGYLLSRYTGSEEVVYGVTVSGRPEGMRGVERRVGLYINMLPVRVVVKGEEEVKDWLRGLQEEQLRSREYQYSPLQAVQGWAGVTGDWFDSILVFENYPVSEVIGKRKWSLGVEGVKMHDRINYPLGVTIRVGEQIAVTFRYNVELLGEEVVKRIGVHFERVLQQVTGGEVKRVRELELMGEEEVRWLLEASRGKEVEYNRNKTVVELFEEQVDRTPGAVAVVCGGQKVSYRELEERSNQLAHYLRGLGIREEVLVPVCLERSVEMIVGILGILKAGGAYVPLDPEYPAERLEYILEETEAKVAVSRQKVAAKLPISEGVRVVLVDEEAAFIDERPVGRVERSLRPEHLAYVIYTSGSTGRPKGVLVEHHSLTNYLINGQTSYIENEEGGSYIYLPYTFDAALTGLFQPLVYGRSLVIGEGGATEVFSAAIFRSNTPYCFIKLTPAHLQLLEAAMGEGVELPARRLVVGGEVLSWSQLEWLRERGMELEVVNEYGPTEATVGCSVYRYQIGEEKGKGGVPIGKPIDNSSIYILDREGMPAPMGVGGELYIGGAGVARGYLNRPELTAERFVESPFGEGERLYRTGDLGRWLLDGNMEYLGRIDEQVKIRGYRIELGEIENVLEESGLVRQGVVVAREDKEGNKRLVGYVVVSEGYDKGVLIKYLQGWLPEYMVPGVWVELKAMPLTVNGKVDRKGLPEPCREKYVAPRSEIERQLAAIWSELLGVEQVGVEDSFFELGGHSLLAFRLVSAVRQELGVELPIREVFDYPTIGSLGSRLKKGPVLPPVVATTRPERLPLSYSQERLWFIDQLEGSVAYHTPVVLRLKGKLSEEGLSYAIGAIVDRHEVLRTVIEKGEGRAYQRVLEKGGWKLEVIGEKDWKEEVLRGYIEQEISRQFDLSVDYPVRGQLLRVRAGEWVLVVTLHHIASDGWSNEILEREFVELYRSYVEGRAAVLPALEVQYADYALWQRGYLSGEVMEEKLRYWRDQLSGMTALELPTDHVRPAVLSRRGGLVGFRIASEVRDALEELSRSERVTIFMLLLAVFKVLLSRYCGQEDISVGSPIAGRQQREVEGLIGFFANTLVLRSDLSGEPSFRELLKRVKETTLRAYEHQEVPFEKVVEAVARKRDIGKNPLVEVIFVLQNREQGKIEEKQIEGLEFAKEKVGLGLSKSDLAFRITEDALGLDGLVEYCSELYEEETIRRLIGHYKELLRSVVRDAGERIGKLRMMSDEENRRVLEEFNATAVDYPRDKTVVELIGEQAERSPEAIAVAYGLQRVSYRELEERSNQLGHYLRGLGVREEVLVPVCLERSVEMIVGILGVLKAGGAYVPLDPEYPTGRLAYMLEDVQGRVVVSSREVAARLPVSGAVRVVLLDEERAEIDRCSLRRVEQSLRPERLAYVIYTSGSTGQPKGVMIEHGSLLNLSLAQPRLIHLTSRDNVLQFASITFDASCWEIFPALVTGSRLVIPGKADILSAELLLQKITEEEITMVTLPSSYLEIIGTSRVPIGTIISAGEALSYTVAQRVQEAGIRLINAYGPTESTVCATLTEAPVLGNKLISIGKPIDNIRIYIIDDRMNLVPVGIKGEICIGGVGLARGYWRRPDLTAERFVDNPFQAGERMYRTGDIGRWLPDGNIEFIGRKDNQVKIRGYRVELGEVESVLGQCAGVRQGVVAARKDKEGDKQLVGYVVVEAGWVKERMMEELEGRLPEYMVPGKWVELEALPLTVNGKVDRKELPEPEASRERYVAPRSEIERQLVAIWSELLDVEQVGVEDNFFELGGHSLLAIRLVSAVRQELGVELTIMGVFDYPTIRLMARHIRIHILNRLDDFDDYESVTI</sequence>
<dbReference type="InterPro" id="IPR025110">
    <property type="entry name" value="AMP-bd_C"/>
</dbReference>
<dbReference type="SMART" id="SM00823">
    <property type="entry name" value="PKS_PP"/>
    <property type="match status" value="2"/>
</dbReference>
<dbReference type="GO" id="GO:0043041">
    <property type="term" value="P:amino acid activation for nonribosomal peptide biosynthetic process"/>
    <property type="evidence" value="ECO:0007669"/>
    <property type="project" value="TreeGrafter"/>
</dbReference>
<evidence type="ECO:0000256" key="1">
    <source>
        <dbReference type="ARBA" id="ARBA00001957"/>
    </source>
</evidence>
<dbReference type="Pfam" id="PF00550">
    <property type="entry name" value="PP-binding"/>
    <property type="match status" value="2"/>
</dbReference>
<dbReference type="SUPFAM" id="SSF52777">
    <property type="entry name" value="CoA-dependent acyltransferases"/>
    <property type="match status" value="4"/>
</dbReference>
<comment type="similarity">
    <text evidence="2">Belongs to the ATP-dependent AMP-binding enzyme family.</text>
</comment>
<feature type="domain" description="Carrier" evidence="5">
    <location>
        <begin position="2077"/>
        <end position="2152"/>
    </location>
</feature>
<evidence type="ECO:0000259" key="5">
    <source>
        <dbReference type="PROSITE" id="PS50075"/>
    </source>
</evidence>
<evidence type="ECO:0000256" key="2">
    <source>
        <dbReference type="ARBA" id="ARBA00006432"/>
    </source>
</evidence>
<dbReference type="InterPro" id="IPR006162">
    <property type="entry name" value="Ppantetheine_attach_site"/>
</dbReference>
<dbReference type="GO" id="GO:0003824">
    <property type="term" value="F:catalytic activity"/>
    <property type="evidence" value="ECO:0007669"/>
    <property type="project" value="InterPro"/>
</dbReference>
<reference evidence="6" key="2">
    <citation type="submission" date="2020-09" db="EMBL/GenBank/DDBJ databases">
        <authorList>
            <person name="Sun Q."/>
            <person name="Zhou Y."/>
        </authorList>
    </citation>
    <scope>NUCLEOTIDE SEQUENCE</scope>
    <source>
        <strain evidence="6">CGMCC 1.15448</strain>
    </source>
</reference>
<keyword evidence="4" id="KW-0597">Phosphoprotein</keyword>
<dbReference type="GO" id="GO:0031177">
    <property type="term" value="F:phosphopantetheine binding"/>
    <property type="evidence" value="ECO:0007669"/>
    <property type="project" value="InterPro"/>
</dbReference>
<dbReference type="CDD" id="cd19531">
    <property type="entry name" value="LCL_NRPS-like"/>
    <property type="match status" value="1"/>
</dbReference>
<dbReference type="Gene3D" id="2.30.38.10">
    <property type="entry name" value="Luciferase, Domain 3"/>
    <property type="match status" value="2"/>
</dbReference>
<dbReference type="Pfam" id="PF00668">
    <property type="entry name" value="Condensation"/>
    <property type="match status" value="2"/>
</dbReference>
<dbReference type="CDD" id="cd05930">
    <property type="entry name" value="A_NRPS"/>
    <property type="match status" value="1"/>
</dbReference>
<dbReference type="Proteomes" id="UP000607559">
    <property type="component" value="Unassembled WGS sequence"/>
</dbReference>
<dbReference type="GO" id="GO:0044550">
    <property type="term" value="P:secondary metabolite biosynthetic process"/>
    <property type="evidence" value="ECO:0007669"/>
    <property type="project" value="UniProtKB-ARBA"/>
</dbReference>
<dbReference type="Gene3D" id="3.40.50.980">
    <property type="match status" value="4"/>
</dbReference>
<dbReference type="FunFam" id="1.10.1200.10:FF:000005">
    <property type="entry name" value="Nonribosomal peptide synthetase 1"/>
    <property type="match status" value="2"/>
</dbReference>
<dbReference type="InterPro" id="IPR000873">
    <property type="entry name" value="AMP-dep_synth/lig_dom"/>
</dbReference>
<dbReference type="FunFam" id="3.30.300.30:FF:000010">
    <property type="entry name" value="Enterobactin synthetase component F"/>
    <property type="match status" value="2"/>
</dbReference>
<dbReference type="InterPro" id="IPR001242">
    <property type="entry name" value="Condensation_dom"/>
</dbReference>
<dbReference type="PROSITE" id="PS00012">
    <property type="entry name" value="PHOSPHOPANTETHEINE"/>
    <property type="match status" value="1"/>
</dbReference>
<accession>A0A8J2UKJ6</accession>
<dbReference type="FunFam" id="3.40.50.12780:FF:000012">
    <property type="entry name" value="Non-ribosomal peptide synthetase"/>
    <property type="match status" value="2"/>
</dbReference>
<reference evidence="6" key="1">
    <citation type="journal article" date="2014" name="Int. J. Syst. Evol. Microbiol.">
        <title>Complete genome sequence of Corynebacterium casei LMG S-19264T (=DSM 44701T), isolated from a smear-ripened cheese.</title>
        <authorList>
            <consortium name="US DOE Joint Genome Institute (JGI-PGF)"/>
            <person name="Walter F."/>
            <person name="Albersmeier A."/>
            <person name="Kalinowski J."/>
            <person name="Ruckert C."/>
        </authorList>
    </citation>
    <scope>NUCLEOTIDE SEQUENCE</scope>
    <source>
        <strain evidence="6">CGMCC 1.15448</strain>
    </source>
</reference>
<gene>
    <name evidence="6" type="ORF">GCM10011511_58020</name>
</gene>
<proteinExistence type="inferred from homology"/>
<dbReference type="EMBL" id="BMJC01000011">
    <property type="protein sequence ID" value="GGB26473.1"/>
    <property type="molecule type" value="Genomic_DNA"/>
</dbReference>
<dbReference type="Gene3D" id="1.10.1200.10">
    <property type="entry name" value="ACP-like"/>
    <property type="match status" value="2"/>
</dbReference>